<protein>
    <submittedName>
        <fullName evidence="2">Unannotated protein</fullName>
    </submittedName>
</protein>
<dbReference type="InterPro" id="IPR008258">
    <property type="entry name" value="Transglycosylase_SLT_dom_1"/>
</dbReference>
<dbReference type="EMBL" id="CAEZXK010000033">
    <property type="protein sequence ID" value="CAB4692057.1"/>
    <property type="molecule type" value="Genomic_DNA"/>
</dbReference>
<proteinExistence type="predicted"/>
<dbReference type="Pfam" id="PF01464">
    <property type="entry name" value="SLT"/>
    <property type="match status" value="1"/>
</dbReference>
<dbReference type="Gene3D" id="1.10.530.10">
    <property type="match status" value="1"/>
</dbReference>
<name>A0A6J6P0B3_9ZZZZ</name>
<dbReference type="SUPFAM" id="SSF53955">
    <property type="entry name" value="Lysozyme-like"/>
    <property type="match status" value="1"/>
</dbReference>
<evidence type="ECO:0000259" key="1">
    <source>
        <dbReference type="Pfam" id="PF01464"/>
    </source>
</evidence>
<dbReference type="InterPro" id="IPR023346">
    <property type="entry name" value="Lysozyme-like_dom_sf"/>
</dbReference>
<organism evidence="2">
    <name type="scientific">freshwater metagenome</name>
    <dbReference type="NCBI Taxonomy" id="449393"/>
    <lineage>
        <taxon>unclassified sequences</taxon>
        <taxon>metagenomes</taxon>
        <taxon>ecological metagenomes</taxon>
    </lineage>
</organism>
<sequence length="103" mass="11565">MPSPGTSKEYALKTILDMGWKSDQYSCIVILWERESNWRVNAKNKSSGAYGIPQSLPGSKMASEGADWMTNPQTQINWGLKYIKGRYGAPCGALAHSNKFNWY</sequence>
<gene>
    <name evidence="2" type="ORF">UFOPK2370_01024</name>
</gene>
<feature type="domain" description="Transglycosylase SLT" evidence="1">
    <location>
        <begin position="24"/>
        <end position="88"/>
    </location>
</feature>
<accession>A0A6J6P0B3</accession>
<reference evidence="2" key="1">
    <citation type="submission" date="2020-05" db="EMBL/GenBank/DDBJ databases">
        <authorList>
            <person name="Chiriac C."/>
            <person name="Salcher M."/>
            <person name="Ghai R."/>
            <person name="Kavagutti S V."/>
        </authorList>
    </citation>
    <scope>NUCLEOTIDE SEQUENCE</scope>
</reference>
<evidence type="ECO:0000313" key="2">
    <source>
        <dbReference type="EMBL" id="CAB4692057.1"/>
    </source>
</evidence>
<dbReference type="AlphaFoldDB" id="A0A6J6P0B3"/>